<reference evidence="2" key="1">
    <citation type="journal article" date="2014" name="Int. J. Syst. Evol. Microbiol.">
        <title>Complete genome sequence of Corynebacterium casei LMG S-19264T (=DSM 44701T), isolated from a smear-ripened cheese.</title>
        <authorList>
            <consortium name="US DOE Joint Genome Institute (JGI-PGF)"/>
            <person name="Walter F."/>
            <person name="Albersmeier A."/>
            <person name="Kalinowski J."/>
            <person name="Ruckert C."/>
        </authorList>
    </citation>
    <scope>NUCLEOTIDE SEQUENCE</scope>
    <source>
        <strain evidence="2">CGMCC 1.15290</strain>
    </source>
</reference>
<accession>A0A917IPY9</accession>
<dbReference type="Gene3D" id="2.60.40.10">
    <property type="entry name" value="Immunoglobulins"/>
    <property type="match status" value="2"/>
</dbReference>
<dbReference type="InterPro" id="IPR014756">
    <property type="entry name" value="Ig_E-set"/>
</dbReference>
<dbReference type="Proteomes" id="UP000627292">
    <property type="component" value="Unassembled WGS sequence"/>
</dbReference>
<protein>
    <recommendedName>
        <fullName evidence="1">IPT/TIG domain-containing protein</fullName>
    </recommendedName>
</protein>
<dbReference type="CDD" id="cd00102">
    <property type="entry name" value="IPT"/>
    <property type="match status" value="2"/>
</dbReference>
<evidence type="ECO:0000313" key="3">
    <source>
        <dbReference type="Proteomes" id="UP000627292"/>
    </source>
</evidence>
<feature type="domain" description="IPT/TIG" evidence="1">
    <location>
        <begin position="105"/>
        <end position="180"/>
    </location>
</feature>
<dbReference type="InterPro" id="IPR002909">
    <property type="entry name" value="IPT_dom"/>
</dbReference>
<dbReference type="SUPFAM" id="SSF81296">
    <property type="entry name" value="E set domains"/>
    <property type="match status" value="1"/>
</dbReference>
<evidence type="ECO:0000313" key="2">
    <source>
        <dbReference type="EMBL" id="GGH59104.1"/>
    </source>
</evidence>
<organism evidence="2 3">
    <name type="scientific">Filimonas zeae</name>
    <dbReference type="NCBI Taxonomy" id="1737353"/>
    <lineage>
        <taxon>Bacteria</taxon>
        <taxon>Pseudomonadati</taxon>
        <taxon>Bacteroidota</taxon>
        <taxon>Chitinophagia</taxon>
        <taxon>Chitinophagales</taxon>
        <taxon>Chitinophagaceae</taxon>
        <taxon>Filimonas</taxon>
    </lineage>
</organism>
<dbReference type="InterPro" id="IPR013783">
    <property type="entry name" value="Ig-like_fold"/>
</dbReference>
<reference evidence="2" key="2">
    <citation type="submission" date="2020-09" db="EMBL/GenBank/DDBJ databases">
        <authorList>
            <person name="Sun Q."/>
            <person name="Zhou Y."/>
        </authorList>
    </citation>
    <scope>NUCLEOTIDE SEQUENCE</scope>
    <source>
        <strain evidence="2">CGMCC 1.15290</strain>
    </source>
</reference>
<dbReference type="AlphaFoldDB" id="A0A917IPY9"/>
<comment type="caution">
    <text evidence="2">The sequence shown here is derived from an EMBL/GenBank/DDBJ whole genome shotgun (WGS) entry which is preliminary data.</text>
</comment>
<keyword evidence="3" id="KW-1185">Reference proteome</keyword>
<dbReference type="Pfam" id="PF01833">
    <property type="entry name" value="TIG"/>
    <property type="match status" value="1"/>
</dbReference>
<dbReference type="EMBL" id="BMIB01000001">
    <property type="protein sequence ID" value="GGH59104.1"/>
    <property type="molecule type" value="Genomic_DNA"/>
</dbReference>
<sequence length="339" mass="35978">MLIASCEKEAKPLSTASSNPAANKIEPGQGAANALLTVTGSGLGAITGIWFEKDSVEVNVNPNLNTDNAILFRIPADAVPGQQNILFKNSAGVEFKVPFTVLGLPAITTVSNYNFTAGAEITLTGKNLDDVTKVLISGAATELTVVSKTATSLVVKMPASTALSLFKLDITNAAGTITTTQEFVSIDNAYAVFLDGYGAGWDNGSWGPAEISSAFAKSGTRSFKATYGKGGWSADGFANWSPGMDNSAGYRYFSFWVKGADRDLTYYLTADKKAGGDYGNSDKSTPIVVPANVWTYYKLKIEDIGLWATGSPMQRLGWMIQGPNDGDAVLYFDDVIFIK</sequence>
<evidence type="ECO:0000259" key="1">
    <source>
        <dbReference type="Pfam" id="PF01833"/>
    </source>
</evidence>
<gene>
    <name evidence="2" type="ORF">GCM10011379_05530</name>
</gene>
<proteinExistence type="predicted"/>
<name>A0A917IPY9_9BACT</name>
<dbReference type="Gene3D" id="2.60.120.430">
    <property type="entry name" value="Galactose-binding lectin"/>
    <property type="match status" value="1"/>
</dbReference>